<evidence type="ECO:0000313" key="3">
    <source>
        <dbReference type="Proteomes" id="UP000619788"/>
    </source>
</evidence>
<dbReference type="GO" id="GO:0005737">
    <property type="term" value="C:cytoplasm"/>
    <property type="evidence" value="ECO:0007669"/>
    <property type="project" value="TreeGrafter"/>
</dbReference>
<dbReference type="EMBL" id="BOOJ01000053">
    <property type="protein sequence ID" value="GIH95518.1"/>
    <property type="molecule type" value="Genomic_DNA"/>
</dbReference>
<accession>A0A8J3STV4</accession>
<dbReference type="PANTHER" id="PTHR13847:SF285">
    <property type="entry name" value="FAD DEPENDENT OXIDOREDUCTASE DOMAIN-CONTAINING PROTEIN"/>
    <property type="match status" value="1"/>
</dbReference>
<protein>
    <submittedName>
        <fullName evidence="2">FAD-dependent oxidoreductase</fullName>
    </submittedName>
</protein>
<organism evidence="2 3">
    <name type="scientific">Planobispora siamensis</name>
    <dbReference type="NCBI Taxonomy" id="936338"/>
    <lineage>
        <taxon>Bacteria</taxon>
        <taxon>Bacillati</taxon>
        <taxon>Actinomycetota</taxon>
        <taxon>Actinomycetes</taxon>
        <taxon>Streptosporangiales</taxon>
        <taxon>Streptosporangiaceae</taxon>
        <taxon>Planobispora</taxon>
    </lineage>
</organism>
<dbReference type="SUPFAM" id="SSF51905">
    <property type="entry name" value="FAD/NAD(P)-binding domain"/>
    <property type="match status" value="1"/>
</dbReference>
<name>A0A8J3STV4_9ACTN</name>
<gene>
    <name evidence="2" type="ORF">Psi01_61480</name>
</gene>
<proteinExistence type="predicted"/>
<dbReference type="AlphaFoldDB" id="A0A8J3STV4"/>
<evidence type="ECO:0000313" key="2">
    <source>
        <dbReference type="EMBL" id="GIH95518.1"/>
    </source>
</evidence>
<sequence>MENIWAAAPRRRPPLDGPAEADVAVVGAGYTGLWAAYQLKRLDPSLEVVVLEAEHAGYGASGRNGGWCSAELPVDAAVLARRHGRAAAEEMRRAAAAALDGIEAVLRTEGIDCDWHRGGTLYLARNRPQLRRLLAAARSRPDGWSLLTAAQARTRLRAEGVLGAAHTPHCARLHPGKLVRGLAEAVERLGVTVHEGTRAVETRPGLVRTVSGDGEGSVRARHVLVCTEGYTPGGRVLTLTSCVAATEPLPAQVWAELGWRGRETVADLSRLFPYIQRTADDRIVIGGCGAGYGDAPYDHAVLRDRLVGMFPVLRGTAITHRWSGVLGLHRRGEPSVRLDPATGLGYAGGYGGDGVALAYLAGASLAALVTGADVPAARLAWTRARAGRWEPEPLRSLGVRAVLACAAGADRHEERTGRPALLRGAICSLFI</sequence>
<dbReference type="Proteomes" id="UP000619788">
    <property type="component" value="Unassembled WGS sequence"/>
</dbReference>
<feature type="domain" description="FAD dependent oxidoreductase" evidence="1">
    <location>
        <begin position="22"/>
        <end position="368"/>
    </location>
</feature>
<evidence type="ECO:0000259" key="1">
    <source>
        <dbReference type="Pfam" id="PF01266"/>
    </source>
</evidence>
<dbReference type="PANTHER" id="PTHR13847">
    <property type="entry name" value="SARCOSINE DEHYDROGENASE-RELATED"/>
    <property type="match status" value="1"/>
</dbReference>
<dbReference type="InterPro" id="IPR006076">
    <property type="entry name" value="FAD-dep_OxRdtase"/>
</dbReference>
<keyword evidence="3" id="KW-1185">Reference proteome</keyword>
<comment type="caution">
    <text evidence="2">The sequence shown here is derived from an EMBL/GenBank/DDBJ whole genome shotgun (WGS) entry which is preliminary data.</text>
</comment>
<reference evidence="2 3" key="1">
    <citation type="submission" date="2021-01" db="EMBL/GenBank/DDBJ databases">
        <title>Whole genome shotgun sequence of Planobispora siamensis NBRC 107568.</title>
        <authorList>
            <person name="Komaki H."/>
            <person name="Tamura T."/>
        </authorList>
    </citation>
    <scope>NUCLEOTIDE SEQUENCE [LARGE SCALE GENOMIC DNA]</scope>
    <source>
        <strain evidence="2 3">NBRC 107568</strain>
    </source>
</reference>
<dbReference type="Pfam" id="PF01266">
    <property type="entry name" value="DAO"/>
    <property type="match status" value="1"/>
</dbReference>
<dbReference type="Gene3D" id="3.50.50.60">
    <property type="entry name" value="FAD/NAD(P)-binding domain"/>
    <property type="match status" value="1"/>
</dbReference>
<dbReference type="Gene3D" id="3.30.9.10">
    <property type="entry name" value="D-Amino Acid Oxidase, subunit A, domain 2"/>
    <property type="match status" value="1"/>
</dbReference>
<dbReference type="InterPro" id="IPR036188">
    <property type="entry name" value="FAD/NAD-bd_sf"/>
</dbReference>